<evidence type="ECO:0000313" key="3">
    <source>
        <dbReference type="EMBL" id="KAK3254355.1"/>
    </source>
</evidence>
<name>A0AAE0CI75_9CHLO</name>
<feature type="region of interest" description="Disordered" evidence="2">
    <location>
        <begin position="51"/>
        <end position="78"/>
    </location>
</feature>
<evidence type="ECO:0000256" key="2">
    <source>
        <dbReference type="SAM" id="MobiDB-lite"/>
    </source>
</evidence>
<reference evidence="3 4" key="1">
    <citation type="journal article" date="2015" name="Genome Biol. Evol.">
        <title>Comparative Genomics of a Bacterivorous Green Alga Reveals Evolutionary Causalities and Consequences of Phago-Mixotrophic Mode of Nutrition.</title>
        <authorList>
            <person name="Burns J.A."/>
            <person name="Paasch A."/>
            <person name="Narechania A."/>
            <person name="Kim E."/>
        </authorList>
    </citation>
    <scope>NUCLEOTIDE SEQUENCE [LARGE SCALE GENOMIC DNA]</scope>
    <source>
        <strain evidence="3 4">PLY_AMNH</strain>
    </source>
</reference>
<feature type="compositionally biased region" description="Polar residues" evidence="2">
    <location>
        <begin position="97"/>
        <end position="112"/>
    </location>
</feature>
<keyword evidence="4" id="KW-1185">Reference proteome</keyword>
<keyword evidence="1" id="KW-0175">Coiled coil</keyword>
<organism evidence="3 4">
    <name type="scientific">Cymbomonas tetramitiformis</name>
    <dbReference type="NCBI Taxonomy" id="36881"/>
    <lineage>
        <taxon>Eukaryota</taxon>
        <taxon>Viridiplantae</taxon>
        <taxon>Chlorophyta</taxon>
        <taxon>Pyramimonadophyceae</taxon>
        <taxon>Pyramimonadales</taxon>
        <taxon>Pyramimonadaceae</taxon>
        <taxon>Cymbomonas</taxon>
    </lineage>
</organism>
<sequence length="527" mass="57585">GVTSALPAVLATALGPAADAGGRGAGAERMLQLQRAASTSAKKKSKLGSILVSNPFKGNKGKVARQASQNREGRERARSTMEMAAEAAVLRDVLESETPTMSSWRQQTSHTRNSSDKDSRLSIIAEESFSPSRRSLMERSMSVGSRSSFIESSGLWPSVKTVMALKGRTRSNIRRSAVISEATLKSYPRKVCLQRALRRMVQLRLLHRVRARRRLRVPLSEDAMHTALLASSYSVLSMPPLDPVKASTVRGMEQEQELAERLASLRQEQEAAKARLEAAEMELAEAEETLYAQEYVLGIGLNERLLRTVTLLLLIVRVLCHKSKLDDKAIALDRREERKLSVSASEKLTGRAPLLSNPLFEHDSIREVSATPPPTSSNIDVGAGGKNSAPKEEKDDGEEEESRTWAGWGLGILLRLRGPGRHDSVIVKTGDGARSRGLSRFAMLRPFSPKMSEDSNSDRASTGAQEESTQAEPSGPRTPRLLSSKSGTRRMPYTSRLLGWAIAPASFSARDAMCDGSLLREATQMAN</sequence>
<proteinExistence type="predicted"/>
<evidence type="ECO:0000256" key="1">
    <source>
        <dbReference type="SAM" id="Coils"/>
    </source>
</evidence>
<evidence type="ECO:0000313" key="4">
    <source>
        <dbReference type="Proteomes" id="UP001190700"/>
    </source>
</evidence>
<accession>A0AAE0CI75</accession>
<dbReference type="AlphaFoldDB" id="A0AAE0CI75"/>
<feature type="region of interest" description="Disordered" evidence="2">
    <location>
        <begin position="446"/>
        <end position="488"/>
    </location>
</feature>
<feature type="region of interest" description="Disordered" evidence="2">
    <location>
        <begin position="363"/>
        <end position="403"/>
    </location>
</feature>
<feature type="non-terminal residue" evidence="3">
    <location>
        <position position="1"/>
    </location>
</feature>
<feature type="region of interest" description="Disordered" evidence="2">
    <location>
        <begin position="96"/>
        <end position="122"/>
    </location>
</feature>
<dbReference type="Proteomes" id="UP001190700">
    <property type="component" value="Unassembled WGS sequence"/>
</dbReference>
<comment type="caution">
    <text evidence="3">The sequence shown here is derived from an EMBL/GenBank/DDBJ whole genome shotgun (WGS) entry which is preliminary data.</text>
</comment>
<dbReference type="EMBL" id="LGRX02023693">
    <property type="protein sequence ID" value="KAK3254355.1"/>
    <property type="molecule type" value="Genomic_DNA"/>
</dbReference>
<gene>
    <name evidence="3" type="ORF">CYMTET_36429</name>
</gene>
<feature type="compositionally biased region" description="Polar residues" evidence="2">
    <location>
        <begin position="458"/>
        <end position="472"/>
    </location>
</feature>
<protein>
    <submittedName>
        <fullName evidence="3">Uncharacterized protein</fullName>
    </submittedName>
</protein>
<feature type="coiled-coil region" evidence="1">
    <location>
        <begin position="252"/>
        <end position="289"/>
    </location>
</feature>